<keyword evidence="1" id="KW-0472">Membrane</keyword>
<comment type="caution">
    <text evidence="2">The sequence shown here is derived from an EMBL/GenBank/DDBJ whole genome shotgun (WGS) entry which is preliminary data.</text>
</comment>
<evidence type="ECO:0000313" key="3">
    <source>
        <dbReference type="Proteomes" id="UP001175211"/>
    </source>
</evidence>
<organism evidence="2 3">
    <name type="scientific">Armillaria tabescens</name>
    <name type="common">Ringless honey mushroom</name>
    <name type="synonym">Agaricus tabescens</name>
    <dbReference type="NCBI Taxonomy" id="1929756"/>
    <lineage>
        <taxon>Eukaryota</taxon>
        <taxon>Fungi</taxon>
        <taxon>Dikarya</taxon>
        <taxon>Basidiomycota</taxon>
        <taxon>Agaricomycotina</taxon>
        <taxon>Agaricomycetes</taxon>
        <taxon>Agaricomycetidae</taxon>
        <taxon>Agaricales</taxon>
        <taxon>Marasmiineae</taxon>
        <taxon>Physalacriaceae</taxon>
        <taxon>Desarmillaria</taxon>
    </lineage>
</organism>
<keyword evidence="3" id="KW-1185">Reference proteome</keyword>
<proteinExistence type="predicted"/>
<accession>A0AA39KJ06</accession>
<evidence type="ECO:0008006" key="4">
    <source>
        <dbReference type="Google" id="ProtNLM"/>
    </source>
</evidence>
<reference evidence="2" key="1">
    <citation type="submission" date="2023-06" db="EMBL/GenBank/DDBJ databases">
        <authorList>
            <consortium name="Lawrence Berkeley National Laboratory"/>
            <person name="Ahrendt S."/>
            <person name="Sahu N."/>
            <person name="Indic B."/>
            <person name="Wong-Bajracharya J."/>
            <person name="Merenyi Z."/>
            <person name="Ke H.-M."/>
            <person name="Monk M."/>
            <person name="Kocsube S."/>
            <person name="Drula E."/>
            <person name="Lipzen A."/>
            <person name="Balint B."/>
            <person name="Henrissat B."/>
            <person name="Andreopoulos B."/>
            <person name="Martin F.M."/>
            <person name="Harder C.B."/>
            <person name="Rigling D."/>
            <person name="Ford K.L."/>
            <person name="Foster G.D."/>
            <person name="Pangilinan J."/>
            <person name="Papanicolaou A."/>
            <person name="Barry K."/>
            <person name="LaButti K."/>
            <person name="Viragh M."/>
            <person name="Koriabine M."/>
            <person name="Yan M."/>
            <person name="Riley R."/>
            <person name="Champramary S."/>
            <person name="Plett K.L."/>
            <person name="Tsai I.J."/>
            <person name="Slot J."/>
            <person name="Sipos G."/>
            <person name="Plett J."/>
            <person name="Nagy L.G."/>
            <person name="Grigoriev I.V."/>
        </authorList>
    </citation>
    <scope>NUCLEOTIDE SEQUENCE</scope>
    <source>
        <strain evidence="2">CCBAS 213</strain>
    </source>
</reference>
<name>A0AA39KJ06_ARMTA</name>
<dbReference type="GeneID" id="85364995"/>
<sequence>MTSDISCSICGSTGEPIQWKRLHVEESSEQETATTKGFGDLPPNVLKKIFLSILDETGFNFSETSQGPWIFAYVCSSWRAAALDYPCLWSNIILNDSSFRTSSNYPASSSIYSQPHCPCSDMLIPRQRHDLLSLLSTVLSRAGQHDLSLHVDFSKGYSDPYQSFIMRVLLLRLAQKSNQWNIVFLQLPRNMVDDLFGVYCLLPRLVSLHLVICTDTEMRNCDMIRVFEMAPMLVFVTLQGLAFRTYILLPWQQLVYFYDDRNYRPQPGINALP</sequence>
<dbReference type="EMBL" id="JAUEPS010000013">
    <property type="protein sequence ID" value="KAK0460258.1"/>
    <property type="molecule type" value="Genomic_DNA"/>
</dbReference>
<gene>
    <name evidence="2" type="ORF">EV420DRAFT_256935</name>
</gene>
<evidence type="ECO:0000313" key="2">
    <source>
        <dbReference type="EMBL" id="KAK0460258.1"/>
    </source>
</evidence>
<dbReference type="AlphaFoldDB" id="A0AA39KJ06"/>
<protein>
    <recommendedName>
        <fullName evidence="4">F-box domain-containing protein</fullName>
    </recommendedName>
</protein>
<keyword evidence="1" id="KW-1133">Transmembrane helix</keyword>
<keyword evidence="1" id="KW-0812">Transmembrane</keyword>
<feature type="transmembrane region" description="Helical" evidence="1">
    <location>
        <begin position="226"/>
        <end position="249"/>
    </location>
</feature>
<evidence type="ECO:0000256" key="1">
    <source>
        <dbReference type="SAM" id="Phobius"/>
    </source>
</evidence>
<dbReference type="Proteomes" id="UP001175211">
    <property type="component" value="Unassembled WGS sequence"/>
</dbReference>
<dbReference type="RefSeq" id="XP_060332384.1">
    <property type="nucleotide sequence ID" value="XM_060481447.1"/>
</dbReference>